<dbReference type="Proteomes" id="UP000029641">
    <property type="component" value="Unassembled WGS sequence"/>
</dbReference>
<evidence type="ECO:0000256" key="1">
    <source>
        <dbReference type="ARBA" id="ARBA00006484"/>
    </source>
</evidence>
<evidence type="ECO:0000256" key="3">
    <source>
        <dbReference type="RuleBase" id="RU000363"/>
    </source>
</evidence>
<evidence type="ECO:0000313" key="8">
    <source>
        <dbReference type="Proteomes" id="UP000030184"/>
    </source>
</evidence>
<sequence>MKKTAFITGATSGIGEATAYEFAKHGIRLVLCGRRLNRLKTIKDALKRLTDVHILNFDVRDKDATLHAINNLPEAFKQIDILINNAGNAHGLDPIQTGDLEDWDAMMDINVKGLLYVSKAIIPQMTARKSGHIINIGSSAGKEVYPKGNVYCGSKHAVLAITEGMRIDLNPFGIKVSAINPGLVETEFSKVRFKGGKEADSVYKGFKALQAKDVAEVIYFAVTRPPHVNIADVLMFCTAQANSTIVKKEF</sequence>
<dbReference type="PIRSF" id="PIRSF000126">
    <property type="entry name" value="11-beta-HSD1"/>
    <property type="match status" value="1"/>
</dbReference>
<dbReference type="PROSITE" id="PS00061">
    <property type="entry name" value="ADH_SHORT"/>
    <property type="match status" value="1"/>
</dbReference>
<dbReference type="AlphaFoldDB" id="A0A090W186"/>
<dbReference type="SUPFAM" id="SSF51735">
    <property type="entry name" value="NAD(P)-binding Rossmann-fold domains"/>
    <property type="match status" value="1"/>
</dbReference>
<reference evidence="8" key="1">
    <citation type="journal article" date="2014" name="Genome Announc.">
        <title>Draft Genome Sequence of Marine Flavobacterium Jejuia pallidilutea Strain 11shimoA1 and Pigmentation Mutants.</title>
        <authorList>
            <person name="Takatani N."/>
            <person name="Nakanishi M."/>
            <person name="Meirelles P."/>
            <person name="Mino S."/>
            <person name="Suda W."/>
            <person name="Oshima K."/>
            <person name="Hattori M."/>
            <person name="Ohkuma M."/>
            <person name="Hosokawa M."/>
            <person name="Miyashita K."/>
            <person name="Thompson F.L."/>
            <person name="Niwa A."/>
            <person name="Sawabe T."/>
            <person name="Sawabe T."/>
        </authorList>
    </citation>
    <scope>NUCLEOTIDE SEQUENCE [LARGE SCALE GENOMIC DNA]</scope>
    <source>
        <strain evidence="8">JCM 19538</strain>
    </source>
</reference>
<comment type="caution">
    <text evidence="5">The sequence shown here is derived from an EMBL/GenBank/DDBJ whole genome shotgun (WGS) entry which is preliminary data.</text>
</comment>
<dbReference type="RefSeq" id="WP_042239936.1">
    <property type="nucleotide sequence ID" value="NZ_BBNR01000001.1"/>
</dbReference>
<evidence type="ECO:0000313" key="4">
    <source>
        <dbReference type="EMBL" id="GAL65195.1"/>
    </source>
</evidence>
<evidence type="ECO:0000313" key="6">
    <source>
        <dbReference type="EMBL" id="GAL89206.1"/>
    </source>
</evidence>
<dbReference type="eggNOG" id="COG4221">
    <property type="taxonomic scope" value="Bacteria"/>
</dbReference>
<organism evidence="5 7">
    <name type="scientific">Jejuia pallidilutea</name>
    <dbReference type="NCBI Taxonomy" id="504487"/>
    <lineage>
        <taxon>Bacteria</taxon>
        <taxon>Pseudomonadati</taxon>
        <taxon>Bacteroidota</taxon>
        <taxon>Flavobacteriia</taxon>
        <taxon>Flavobacteriales</taxon>
        <taxon>Flavobacteriaceae</taxon>
        <taxon>Jejuia</taxon>
    </lineage>
</organism>
<dbReference type="PANTHER" id="PTHR42901:SF1">
    <property type="entry name" value="ALCOHOL DEHYDROGENASE"/>
    <property type="match status" value="1"/>
</dbReference>
<dbReference type="Proteomes" id="UP000029646">
    <property type="component" value="Unassembled WGS sequence"/>
</dbReference>
<evidence type="ECO:0000313" key="7">
    <source>
        <dbReference type="Proteomes" id="UP000029646"/>
    </source>
</evidence>
<dbReference type="EMBL" id="BBNY01000006">
    <property type="protein sequence ID" value="GAL89206.1"/>
    <property type="molecule type" value="Genomic_DNA"/>
</dbReference>
<dbReference type="PRINTS" id="PR00081">
    <property type="entry name" value="GDHRDH"/>
</dbReference>
<dbReference type="PRINTS" id="PR00080">
    <property type="entry name" value="SDRFAMILY"/>
</dbReference>
<dbReference type="FunFam" id="3.40.50.720:FF:000047">
    <property type="entry name" value="NADP-dependent L-serine/L-allo-threonine dehydrogenase"/>
    <property type="match status" value="1"/>
</dbReference>
<dbReference type="EMBL" id="BBNS01000001">
    <property type="protein sequence ID" value="GAL69244.1"/>
    <property type="molecule type" value="Genomic_DNA"/>
</dbReference>
<accession>A0A090W186</accession>
<evidence type="ECO:0000313" key="5">
    <source>
        <dbReference type="EMBL" id="GAL69244.1"/>
    </source>
</evidence>
<evidence type="ECO:0000256" key="2">
    <source>
        <dbReference type="ARBA" id="ARBA00023002"/>
    </source>
</evidence>
<keyword evidence="8" id="KW-1185">Reference proteome</keyword>
<dbReference type="Proteomes" id="UP000030184">
    <property type="component" value="Unassembled WGS sequence"/>
</dbReference>
<dbReference type="Pfam" id="PF00106">
    <property type="entry name" value="adh_short"/>
    <property type="match status" value="1"/>
</dbReference>
<dbReference type="PANTHER" id="PTHR42901">
    <property type="entry name" value="ALCOHOL DEHYDROGENASE"/>
    <property type="match status" value="1"/>
</dbReference>
<dbReference type="InterPro" id="IPR020904">
    <property type="entry name" value="Sc_DH/Rdtase_CS"/>
</dbReference>
<keyword evidence="2" id="KW-0560">Oxidoreductase</keyword>
<proteinExistence type="inferred from homology"/>
<dbReference type="Gene3D" id="3.40.50.720">
    <property type="entry name" value="NAD(P)-binding Rossmann-like Domain"/>
    <property type="match status" value="1"/>
</dbReference>
<name>A0A090W186_9FLAO</name>
<dbReference type="STRING" id="504487.JCM19538_2869"/>
<dbReference type="EMBL" id="BBNR01000001">
    <property type="protein sequence ID" value="GAL65195.1"/>
    <property type="molecule type" value="Genomic_DNA"/>
</dbReference>
<dbReference type="InterPro" id="IPR002347">
    <property type="entry name" value="SDR_fam"/>
</dbReference>
<dbReference type="OrthoDB" id="9775296at2"/>
<protein>
    <submittedName>
        <fullName evidence="5">Oxidoreductase</fullName>
    </submittedName>
</protein>
<dbReference type="GO" id="GO:0016616">
    <property type="term" value="F:oxidoreductase activity, acting on the CH-OH group of donors, NAD or NADP as acceptor"/>
    <property type="evidence" value="ECO:0007669"/>
    <property type="project" value="UniProtKB-ARBA"/>
</dbReference>
<comment type="similarity">
    <text evidence="1 3">Belongs to the short-chain dehydrogenases/reductases (SDR) family.</text>
</comment>
<dbReference type="InterPro" id="IPR036291">
    <property type="entry name" value="NAD(P)-bd_dom_sf"/>
</dbReference>
<gene>
    <name evidence="4" type="ORF">JCM19301_3655</name>
    <name evidence="5" type="ORF">JCM19302_3973</name>
    <name evidence="6" type="ORF">JCM19538_2869</name>
</gene>